<accession>A0AAJ0AHH0</accession>
<reference evidence="1" key="1">
    <citation type="submission" date="2021-06" db="EMBL/GenBank/DDBJ databases">
        <title>Comparative genomics, transcriptomics and evolutionary studies reveal genomic signatures of adaptation to plant cell wall in hemibiotrophic fungi.</title>
        <authorList>
            <consortium name="DOE Joint Genome Institute"/>
            <person name="Baroncelli R."/>
            <person name="Diaz J.F."/>
            <person name="Benocci T."/>
            <person name="Peng M."/>
            <person name="Battaglia E."/>
            <person name="Haridas S."/>
            <person name="Andreopoulos W."/>
            <person name="Labutti K."/>
            <person name="Pangilinan J."/>
            <person name="Floch G.L."/>
            <person name="Makela M.R."/>
            <person name="Henrissat B."/>
            <person name="Grigoriev I.V."/>
            <person name="Crouch J.A."/>
            <person name="De Vries R.P."/>
            <person name="Sukno S.A."/>
            <person name="Thon M.R."/>
        </authorList>
    </citation>
    <scope>NUCLEOTIDE SEQUENCE</scope>
    <source>
        <strain evidence="1">CBS 193.32</strain>
    </source>
</reference>
<evidence type="ECO:0000313" key="1">
    <source>
        <dbReference type="EMBL" id="KAK1673961.1"/>
    </source>
</evidence>
<name>A0AAJ0AHH0_9PEZI</name>
<dbReference type="GeneID" id="85450431"/>
<protein>
    <submittedName>
        <fullName evidence="1">Uncharacterized protein</fullName>
    </submittedName>
</protein>
<dbReference type="RefSeq" id="XP_060427964.1">
    <property type="nucleotide sequence ID" value="XM_060565905.1"/>
</dbReference>
<dbReference type="Proteomes" id="UP001224890">
    <property type="component" value="Unassembled WGS sequence"/>
</dbReference>
<keyword evidence="2" id="KW-1185">Reference proteome</keyword>
<dbReference type="AlphaFoldDB" id="A0AAJ0AHH0"/>
<sequence length="205" mass="22266">MWLELGLEFRAPTSHISNHSSHQPQPQFPLLTSNATLTTLLGCDAAPTHTSSSFPSPLRKPAPHSHLGAFQLQRNIKRLYPLPVTLSPGLCYVVSHDGSRCPGLVSSPALQPCLVAICFLSDSVTESGLNATSRNPPQSICVTRRRPRQQTPITSPKGQTLCVCICVCVCVCVCVCQPRHTVISHHTPSVVPQLCYIICSLRLLI</sequence>
<dbReference type="EMBL" id="JAHMHR010000028">
    <property type="protein sequence ID" value="KAK1673961.1"/>
    <property type="molecule type" value="Genomic_DNA"/>
</dbReference>
<gene>
    <name evidence="1" type="ORF">BDP55DRAFT_194977</name>
</gene>
<proteinExistence type="predicted"/>
<comment type="caution">
    <text evidence="1">The sequence shown here is derived from an EMBL/GenBank/DDBJ whole genome shotgun (WGS) entry which is preliminary data.</text>
</comment>
<evidence type="ECO:0000313" key="2">
    <source>
        <dbReference type="Proteomes" id="UP001224890"/>
    </source>
</evidence>
<organism evidence="1 2">
    <name type="scientific">Colletotrichum godetiae</name>
    <dbReference type="NCBI Taxonomy" id="1209918"/>
    <lineage>
        <taxon>Eukaryota</taxon>
        <taxon>Fungi</taxon>
        <taxon>Dikarya</taxon>
        <taxon>Ascomycota</taxon>
        <taxon>Pezizomycotina</taxon>
        <taxon>Sordariomycetes</taxon>
        <taxon>Hypocreomycetidae</taxon>
        <taxon>Glomerellales</taxon>
        <taxon>Glomerellaceae</taxon>
        <taxon>Colletotrichum</taxon>
        <taxon>Colletotrichum acutatum species complex</taxon>
    </lineage>
</organism>